<evidence type="ECO:0000313" key="2">
    <source>
        <dbReference type="Proteomes" id="UP000054018"/>
    </source>
</evidence>
<protein>
    <submittedName>
        <fullName evidence="1">Uncharacterized protein</fullName>
    </submittedName>
</protein>
<keyword evidence="2" id="KW-1185">Reference proteome</keyword>
<dbReference type="HOGENOM" id="CLU_186480_0_0_1"/>
<evidence type="ECO:0000313" key="1">
    <source>
        <dbReference type="EMBL" id="KIK16326.1"/>
    </source>
</evidence>
<sequence length="69" mass="7881">MEQKRLDGAEQAVLHAVRRDSAVFDKRVLRSTTGEVIFKEGQLIQVYDATQEMSFTTTRKLLLGWSAPR</sequence>
<dbReference type="Proteomes" id="UP000054018">
    <property type="component" value="Unassembled WGS sequence"/>
</dbReference>
<name>A0A0C9YI06_9AGAM</name>
<accession>A0A0C9YI06</accession>
<proteinExistence type="predicted"/>
<reference evidence="2" key="2">
    <citation type="submission" date="2015-01" db="EMBL/GenBank/DDBJ databases">
        <title>Evolutionary Origins and Diversification of the Mycorrhizal Mutualists.</title>
        <authorList>
            <consortium name="DOE Joint Genome Institute"/>
            <consortium name="Mycorrhizal Genomics Consortium"/>
            <person name="Kohler A."/>
            <person name="Kuo A."/>
            <person name="Nagy L.G."/>
            <person name="Floudas D."/>
            <person name="Copeland A."/>
            <person name="Barry K.W."/>
            <person name="Cichocki N."/>
            <person name="Veneault-Fourrey C."/>
            <person name="LaButti K."/>
            <person name="Lindquist E.A."/>
            <person name="Lipzen A."/>
            <person name="Lundell T."/>
            <person name="Morin E."/>
            <person name="Murat C."/>
            <person name="Riley R."/>
            <person name="Ohm R."/>
            <person name="Sun H."/>
            <person name="Tunlid A."/>
            <person name="Henrissat B."/>
            <person name="Grigoriev I.V."/>
            <person name="Hibbett D.S."/>
            <person name="Martin F."/>
        </authorList>
    </citation>
    <scope>NUCLEOTIDE SEQUENCE [LARGE SCALE GENOMIC DNA]</scope>
    <source>
        <strain evidence="2">441</strain>
    </source>
</reference>
<dbReference type="AlphaFoldDB" id="A0A0C9YI06"/>
<gene>
    <name evidence="1" type="ORF">PISMIDRAFT_268965</name>
</gene>
<reference evidence="1 2" key="1">
    <citation type="submission" date="2014-04" db="EMBL/GenBank/DDBJ databases">
        <authorList>
            <consortium name="DOE Joint Genome Institute"/>
            <person name="Kuo A."/>
            <person name="Kohler A."/>
            <person name="Costa M.D."/>
            <person name="Nagy L.G."/>
            <person name="Floudas D."/>
            <person name="Copeland A."/>
            <person name="Barry K.W."/>
            <person name="Cichocki N."/>
            <person name="Veneault-Fourrey C."/>
            <person name="LaButti K."/>
            <person name="Lindquist E.A."/>
            <person name="Lipzen A."/>
            <person name="Lundell T."/>
            <person name="Morin E."/>
            <person name="Murat C."/>
            <person name="Sun H."/>
            <person name="Tunlid A."/>
            <person name="Henrissat B."/>
            <person name="Grigoriev I.V."/>
            <person name="Hibbett D.S."/>
            <person name="Martin F."/>
            <person name="Nordberg H.P."/>
            <person name="Cantor M.N."/>
            <person name="Hua S.X."/>
        </authorList>
    </citation>
    <scope>NUCLEOTIDE SEQUENCE [LARGE SCALE GENOMIC DNA]</scope>
    <source>
        <strain evidence="1 2">441</strain>
    </source>
</reference>
<organism evidence="1 2">
    <name type="scientific">Pisolithus microcarpus 441</name>
    <dbReference type="NCBI Taxonomy" id="765257"/>
    <lineage>
        <taxon>Eukaryota</taxon>
        <taxon>Fungi</taxon>
        <taxon>Dikarya</taxon>
        <taxon>Basidiomycota</taxon>
        <taxon>Agaricomycotina</taxon>
        <taxon>Agaricomycetes</taxon>
        <taxon>Agaricomycetidae</taxon>
        <taxon>Boletales</taxon>
        <taxon>Sclerodermatineae</taxon>
        <taxon>Pisolithaceae</taxon>
        <taxon>Pisolithus</taxon>
    </lineage>
</organism>
<dbReference type="EMBL" id="KN833861">
    <property type="protein sequence ID" value="KIK16326.1"/>
    <property type="molecule type" value="Genomic_DNA"/>
</dbReference>
<dbReference type="OrthoDB" id="2615638at2759"/>